<keyword evidence="8" id="KW-1185">Reference proteome</keyword>
<evidence type="ECO:0000256" key="4">
    <source>
        <dbReference type="ARBA" id="ARBA00023163"/>
    </source>
</evidence>
<evidence type="ECO:0000256" key="2">
    <source>
        <dbReference type="ARBA" id="ARBA00023015"/>
    </source>
</evidence>
<proteinExistence type="predicted"/>
<feature type="DNA-binding region" description="H-T-H motif" evidence="5">
    <location>
        <begin position="36"/>
        <end position="55"/>
    </location>
</feature>
<accession>A0A2U2CED4</accession>
<dbReference type="SUPFAM" id="SSF46689">
    <property type="entry name" value="Homeodomain-like"/>
    <property type="match status" value="1"/>
</dbReference>
<dbReference type="InterPro" id="IPR001647">
    <property type="entry name" value="HTH_TetR"/>
</dbReference>
<dbReference type="GeneID" id="94364372"/>
<gene>
    <name evidence="7" type="ORF">C4N9_05690</name>
</gene>
<dbReference type="PANTHER" id="PTHR30055:SF228">
    <property type="entry name" value="TRANSCRIPTIONAL REGULATOR-RELATED"/>
    <property type="match status" value="1"/>
</dbReference>
<evidence type="ECO:0000256" key="5">
    <source>
        <dbReference type="PROSITE-ProRule" id="PRU00335"/>
    </source>
</evidence>
<feature type="domain" description="HTH tetR-type" evidence="6">
    <location>
        <begin position="13"/>
        <end position="73"/>
    </location>
</feature>
<evidence type="ECO:0000256" key="1">
    <source>
        <dbReference type="ARBA" id="ARBA00022491"/>
    </source>
</evidence>
<dbReference type="RefSeq" id="WP_109532336.1">
    <property type="nucleotide sequence ID" value="NZ_QEYD01000003.1"/>
</dbReference>
<dbReference type="AlphaFoldDB" id="A0A2U2CED4"/>
<keyword evidence="1" id="KW-0678">Repressor</keyword>
<organism evidence="7 8">
    <name type="scientific">Pararhodobacter marinus</name>
    <dbReference type="NCBI Taxonomy" id="2184063"/>
    <lineage>
        <taxon>Bacteria</taxon>
        <taxon>Pseudomonadati</taxon>
        <taxon>Pseudomonadota</taxon>
        <taxon>Alphaproteobacteria</taxon>
        <taxon>Rhodobacterales</taxon>
        <taxon>Paracoccaceae</taxon>
        <taxon>Pararhodobacter</taxon>
    </lineage>
</organism>
<reference evidence="7 8" key="1">
    <citation type="submission" date="2018-05" db="EMBL/GenBank/DDBJ databases">
        <title>Pararhodobacter marina sp. nov., isolated from deep-sea water of the Indian Ocean.</title>
        <authorList>
            <person name="Lai Q.Sr."/>
            <person name="Liu X."/>
            <person name="Shao Z."/>
        </authorList>
    </citation>
    <scope>NUCLEOTIDE SEQUENCE [LARGE SCALE GENOMIC DNA]</scope>
    <source>
        <strain evidence="7 8">CIC4N-9</strain>
    </source>
</reference>
<dbReference type="PROSITE" id="PS01081">
    <property type="entry name" value="HTH_TETR_1"/>
    <property type="match status" value="1"/>
</dbReference>
<sequence length="208" mass="22100">MSARRPFQRVGEETRRSALIEATLDLIAEGGPQAATVRAIATRAGVTPGLIRHYFATKEELVAAAHETLMTGLTEASMGSADALPDDPVARLSVFIGNAVSPPVTDPRAVALWAASMQLVPRDAAMRAVHLSTYLGFRDRLEAMIADALRSAGRDTDESRSLAIAGNALLDGLWVEAGALPDQFAPGELRSIAIKAFSRLLSLDLPEV</sequence>
<evidence type="ECO:0000259" key="6">
    <source>
        <dbReference type="PROSITE" id="PS50977"/>
    </source>
</evidence>
<dbReference type="PANTHER" id="PTHR30055">
    <property type="entry name" value="HTH-TYPE TRANSCRIPTIONAL REGULATOR RUTR"/>
    <property type="match status" value="1"/>
</dbReference>
<keyword evidence="2" id="KW-0805">Transcription regulation</keyword>
<dbReference type="GO" id="GO:0003700">
    <property type="term" value="F:DNA-binding transcription factor activity"/>
    <property type="evidence" value="ECO:0007669"/>
    <property type="project" value="TreeGrafter"/>
</dbReference>
<dbReference type="Proteomes" id="UP000244940">
    <property type="component" value="Unassembled WGS sequence"/>
</dbReference>
<keyword evidence="3 5" id="KW-0238">DNA-binding</keyword>
<dbReference type="Gene3D" id="1.10.357.10">
    <property type="entry name" value="Tetracycline Repressor, domain 2"/>
    <property type="match status" value="1"/>
</dbReference>
<dbReference type="InterPro" id="IPR039538">
    <property type="entry name" value="BetI_C"/>
</dbReference>
<keyword evidence="4" id="KW-0804">Transcription</keyword>
<comment type="caution">
    <text evidence="7">The sequence shown here is derived from an EMBL/GenBank/DDBJ whole genome shotgun (WGS) entry which is preliminary data.</text>
</comment>
<dbReference type="PROSITE" id="PS50977">
    <property type="entry name" value="HTH_TETR_2"/>
    <property type="match status" value="1"/>
</dbReference>
<evidence type="ECO:0000313" key="7">
    <source>
        <dbReference type="EMBL" id="PWE30189.1"/>
    </source>
</evidence>
<dbReference type="SUPFAM" id="SSF48498">
    <property type="entry name" value="Tetracyclin repressor-like, C-terminal domain"/>
    <property type="match status" value="1"/>
</dbReference>
<dbReference type="PRINTS" id="PR00455">
    <property type="entry name" value="HTHTETR"/>
</dbReference>
<dbReference type="Pfam" id="PF00440">
    <property type="entry name" value="TetR_N"/>
    <property type="match status" value="1"/>
</dbReference>
<dbReference type="GO" id="GO:0000976">
    <property type="term" value="F:transcription cis-regulatory region binding"/>
    <property type="evidence" value="ECO:0007669"/>
    <property type="project" value="TreeGrafter"/>
</dbReference>
<protein>
    <submittedName>
        <fullName evidence="7">TetR family transcriptional regulator</fullName>
    </submittedName>
</protein>
<evidence type="ECO:0000313" key="8">
    <source>
        <dbReference type="Proteomes" id="UP000244940"/>
    </source>
</evidence>
<dbReference type="InterPro" id="IPR036271">
    <property type="entry name" value="Tet_transcr_reg_TetR-rel_C_sf"/>
</dbReference>
<name>A0A2U2CED4_9RHOB</name>
<dbReference type="EMBL" id="QEYD01000003">
    <property type="protein sequence ID" value="PWE30189.1"/>
    <property type="molecule type" value="Genomic_DNA"/>
</dbReference>
<dbReference type="OrthoDB" id="9809265at2"/>
<dbReference type="Pfam" id="PF13977">
    <property type="entry name" value="TetR_C_6"/>
    <property type="match status" value="1"/>
</dbReference>
<evidence type="ECO:0000256" key="3">
    <source>
        <dbReference type="ARBA" id="ARBA00023125"/>
    </source>
</evidence>
<dbReference type="InterPro" id="IPR050109">
    <property type="entry name" value="HTH-type_TetR-like_transc_reg"/>
</dbReference>
<dbReference type="InterPro" id="IPR023772">
    <property type="entry name" value="DNA-bd_HTH_TetR-type_CS"/>
</dbReference>
<dbReference type="InterPro" id="IPR009057">
    <property type="entry name" value="Homeodomain-like_sf"/>
</dbReference>